<dbReference type="InterPro" id="IPR008909">
    <property type="entry name" value="DALR_anticod-bd"/>
</dbReference>
<dbReference type="InterPro" id="IPR009080">
    <property type="entry name" value="tRNAsynth_Ia_anticodon-bd"/>
</dbReference>
<dbReference type="GO" id="GO:0004814">
    <property type="term" value="F:arginine-tRNA ligase activity"/>
    <property type="evidence" value="ECO:0007669"/>
    <property type="project" value="InterPro"/>
</dbReference>
<dbReference type="AlphaFoldDB" id="A0A498NF46"/>
<organism evidence="2 3">
    <name type="scientific">Labeo rohita</name>
    <name type="common">Indian major carp</name>
    <name type="synonym">Cyprinus rohita</name>
    <dbReference type="NCBI Taxonomy" id="84645"/>
    <lineage>
        <taxon>Eukaryota</taxon>
        <taxon>Metazoa</taxon>
        <taxon>Chordata</taxon>
        <taxon>Craniata</taxon>
        <taxon>Vertebrata</taxon>
        <taxon>Euteleostomi</taxon>
        <taxon>Actinopterygii</taxon>
        <taxon>Neopterygii</taxon>
        <taxon>Teleostei</taxon>
        <taxon>Ostariophysi</taxon>
        <taxon>Cypriniformes</taxon>
        <taxon>Cyprinidae</taxon>
        <taxon>Labeoninae</taxon>
        <taxon>Labeonini</taxon>
        <taxon>Labeo</taxon>
    </lineage>
</organism>
<accession>A0A498NF46</accession>
<sequence>MEEAVPFSIVSTVKALSGALRRDAEHDAEISREREKLWFKESSAKNLRNRDFLSPNTVLTTLYAGGEVPSDVLSGIRSLRGSGVLPMGATEVTAEGLRVCVDRCAAFKGVLCGITPYLRPAAQRQGCVLINCPALHTKQTVPSPDTLALGQLRTVLIADHLGAQLRRQGYTVSFCPALPQDSDIVNFLKTLGIDWPTVPVSWTNEDREEKMKKALETSTYRDREMERGKRRSRGEEIEGEKRGIKEEVRINLKQVLQDENLQGYDPSLGTCTVQREALCHLAQLDSATADFSVSTATALHVTSCQDEFRQQQTAMLWRAAGATAVQRLVICGPVKTPGIQMNAAQYLQLRKAQMKEASEMKYGDQVEGLYPEIPGGTELDFSSLKEEGEWLLLFNYLIPFSELLDQSGQILEHEGGTARVNLRTEQVCRFLVSLSKDFSSYYNRVHVLGGPQVCSVKCAPL</sequence>
<protein>
    <submittedName>
        <fullName evidence="2">DALR anticodon-binding domain-containing 3 isoform X2</fullName>
    </submittedName>
</protein>
<keyword evidence="3" id="KW-1185">Reference proteome</keyword>
<dbReference type="PANTHER" id="PTHR16043">
    <property type="entry name" value="DALRD3 PROTEIN"/>
    <property type="match status" value="1"/>
</dbReference>
<proteinExistence type="predicted"/>
<evidence type="ECO:0000259" key="1">
    <source>
        <dbReference type="SMART" id="SM00836"/>
    </source>
</evidence>
<dbReference type="GO" id="GO:0106217">
    <property type="term" value="P:tRNA C3-cytosine methylation"/>
    <property type="evidence" value="ECO:0007669"/>
    <property type="project" value="TreeGrafter"/>
</dbReference>
<dbReference type="SMART" id="SM00836">
    <property type="entry name" value="DALR_1"/>
    <property type="match status" value="1"/>
</dbReference>
<dbReference type="GO" id="GO:0005524">
    <property type="term" value="F:ATP binding"/>
    <property type="evidence" value="ECO:0007669"/>
    <property type="project" value="InterPro"/>
</dbReference>
<gene>
    <name evidence="2" type="ORF">ROHU_036282</name>
</gene>
<dbReference type="PANTHER" id="PTHR16043:SF1">
    <property type="entry name" value="DALR ANTICODON-BINDING DOMAIN-CONTAINING PROTEIN 3"/>
    <property type="match status" value="1"/>
</dbReference>
<evidence type="ECO:0000313" key="3">
    <source>
        <dbReference type="Proteomes" id="UP000290572"/>
    </source>
</evidence>
<dbReference type="GO" id="GO:0006420">
    <property type="term" value="P:arginyl-tRNA aminoacylation"/>
    <property type="evidence" value="ECO:0007669"/>
    <property type="project" value="InterPro"/>
</dbReference>
<dbReference type="Gene3D" id="1.10.730.10">
    <property type="entry name" value="Isoleucyl-tRNA Synthetase, Domain 1"/>
    <property type="match status" value="1"/>
</dbReference>
<dbReference type="STRING" id="84645.A0A498NF46"/>
<dbReference type="InterPro" id="IPR037380">
    <property type="entry name" value="DALRD3"/>
</dbReference>
<dbReference type="SUPFAM" id="SSF47323">
    <property type="entry name" value="Anticodon-binding domain of a subclass of class I aminoacyl-tRNA synthetases"/>
    <property type="match status" value="1"/>
</dbReference>
<dbReference type="EMBL" id="QBIY01011788">
    <property type="protein sequence ID" value="RXN29457.1"/>
    <property type="molecule type" value="Genomic_DNA"/>
</dbReference>
<reference evidence="2 3" key="1">
    <citation type="submission" date="2018-03" db="EMBL/GenBank/DDBJ databases">
        <title>Draft genome sequence of Rohu Carp (Labeo rohita).</title>
        <authorList>
            <person name="Das P."/>
            <person name="Kushwaha B."/>
            <person name="Joshi C.G."/>
            <person name="Kumar D."/>
            <person name="Nagpure N.S."/>
            <person name="Sahoo L."/>
            <person name="Das S.P."/>
            <person name="Bit A."/>
            <person name="Patnaik S."/>
            <person name="Meher P.K."/>
            <person name="Jayasankar P."/>
            <person name="Koringa P.G."/>
            <person name="Patel N.V."/>
            <person name="Hinsu A.T."/>
            <person name="Kumar R."/>
            <person name="Pandey M."/>
            <person name="Agarwal S."/>
            <person name="Srivastava S."/>
            <person name="Singh M."/>
            <person name="Iquebal M.A."/>
            <person name="Jaiswal S."/>
            <person name="Angadi U.B."/>
            <person name="Kumar N."/>
            <person name="Raza M."/>
            <person name="Shah T.M."/>
            <person name="Rai A."/>
            <person name="Jena J.K."/>
        </authorList>
    </citation>
    <scope>NUCLEOTIDE SEQUENCE [LARGE SCALE GENOMIC DNA]</scope>
    <source>
        <strain evidence="2">DASCIFA01</strain>
        <tissue evidence="2">Testis</tissue>
    </source>
</reference>
<dbReference type="Proteomes" id="UP000290572">
    <property type="component" value="Unassembled WGS sequence"/>
</dbReference>
<name>A0A498NF46_LABRO</name>
<feature type="domain" description="DALR anticodon binding" evidence="1">
    <location>
        <begin position="347"/>
        <end position="453"/>
    </location>
</feature>
<comment type="caution">
    <text evidence="2">The sequence shown here is derived from an EMBL/GenBank/DDBJ whole genome shotgun (WGS) entry which is preliminary data.</text>
</comment>
<dbReference type="GO" id="GO:0000049">
    <property type="term" value="F:tRNA binding"/>
    <property type="evidence" value="ECO:0007669"/>
    <property type="project" value="TreeGrafter"/>
</dbReference>
<evidence type="ECO:0000313" key="2">
    <source>
        <dbReference type="EMBL" id="RXN29457.1"/>
    </source>
</evidence>